<dbReference type="EMBL" id="MRZV01000045">
    <property type="protein sequence ID" value="PIK60887.1"/>
    <property type="molecule type" value="Genomic_DNA"/>
</dbReference>
<evidence type="ECO:0000313" key="1">
    <source>
        <dbReference type="EMBL" id="PIK60887.1"/>
    </source>
</evidence>
<proteinExistence type="predicted"/>
<keyword evidence="2" id="KW-1185">Reference proteome</keyword>
<accession>A0A2G8LKU8</accession>
<organism evidence="1 2">
    <name type="scientific">Stichopus japonicus</name>
    <name type="common">Sea cucumber</name>
    <dbReference type="NCBI Taxonomy" id="307972"/>
    <lineage>
        <taxon>Eukaryota</taxon>
        <taxon>Metazoa</taxon>
        <taxon>Echinodermata</taxon>
        <taxon>Eleutherozoa</taxon>
        <taxon>Echinozoa</taxon>
        <taxon>Holothuroidea</taxon>
        <taxon>Aspidochirotacea</taxon>
        <taxon>Aspidochirotida</taxon>
        <taxon>Stichopodidae</taxon>
        <taxon>Apostichopus</taxon>
    </lineage>
</organism>
<name>A0A2G8LKU8_STIJA</name>
<dbReference type="AlphaFoldDB" id="A0A2G8LKU8"/>
<sequence>MTSRHIKVLDENAQFCEKFGLKIAKDKNGCFLQHTNNKQADLQQLKATIRNHVKNDWEIFAIEILEIPKYLVAGCGYKLRPLQRSKMEESSERRICLESEFQYRNHRFFSVKSSILSGNNKCSLRLFVDQIEIVIREITAEHIGMMDGIKTHNNLEKKNILSEFNLQSVEKDGRYYFRNLDSTQSEKSSNDETICQQDPPTIESRVDMLKLQRNWESWDPQTFGSIEGILKLKMKPTSWRSWIKME</sequence>
<reference evidence="1 2" key="1">
    <citation type="journal article" date="2017" name="PLoS Biol.">
        <title>The sea cucumber genome provides insights into morphological evolution and visceral regeneration.</title>
        <authorList>
            <person name="Zhang X."/>
            <person name="Sun L."/>
            <person name="Yuan J."/>
            <person name="Sun Y."/>
            <person name="Gao Y."/>
            <person name="Zhang L."/>
            <person name="Li S."/>
            <person name="Dai H."/>
            <person name="Hamel J.F."/>
            <person name="Liu C."/>
            <person name="Yu Y."/>
            <person name="Liu S."/>
            <person name="Lin W."/>
            <person name="Guo K."/>
            <person name="Jin S."/>
            <person name="Xu P."/>
            <person name="Storey K.B."/>
            <person name="Huan P."/>
            <person name="Zhang T."/>
            <person name="Zhou Y."/>
            <person name="Zhang J."/>
            <person name="Lin C."/>
            <person name="Li X."/>
            <person name="Xing L."/>
            <person name="Huo D."/>
            <person name="Sun M."/>
            <person name="Wang L."/>
            <person name="Mercier A."/>
            <person name="Li F."/>
            <person name="Yang H."/>
            <person name="Xiang J."/>
        </authorList>
    </citation>
    <scope>NUCLEOTIDE SEQUENCE [LARGE SCALE GENOMIC DNA]</scope>
    <source>
        <strain evidence="1">Shaxun</strain>
        <tissue evidence="1">Muscle</tissue>
    </source>
</reference>
<evidence type="ECO:0000313" key="2">
    <source>
        <dbReference type="Proteomes" id="UP000230750"/>
    </source>
</evidence>
<comment type="caution">
    <text evidence="1">The sequence shown here is derived from an EMBL/GenBank/DDBJ whole genome shotgun (WGS) entry which is preliminary data.</text>
</comment>
<gene>
    <name evidence="1" type="ORF">BSL78_02203</name>
</gene>
<protein>
    <submittedName>
        <fullName evidence="1">Uncharacterized protein</fullName>
    </submittedName>
</protein>
<dbReference type="Proteomes" id="UP000230750">
    <property type="component" value="Unassembled WGS sequence"/>
</dbReference>